<dbReference type="InterPro" id="IPR019504">
    <property type="entry name" value="Peptidase_U49_Lit_pept"/>
</dbReference>
<dbReference type="EMBL" id="BANI01000091">
    <property type="protein sequence ID" value="GAN96775.1"/>
    <property type="molecule type" value="Genomic_DNA"/>
</dbReference>
<proteinExistence type="predicted"/>
<dbReference type="Pfam" id="PF10463">
    <property type="entry name" value="Peptidase_U49"/>
    <property type="match status" value="1"/>
</dbReference>
<name>A0A0D6Q1D2_KOMEU</name>
<gene>
    <name evidence="2" type="ORF">Geu3261_0098_004</name>
</gene>
<accession>A0A0D6Q1D2</accession>
<organism evidence="2 3">
    <name type="scientific">Komagataeibacter europaeus NBRC 3261</name>
    <dbReference type="NCBI Taxonomy" id="1234669"/>
    <lineage>
        <taxon>Bacteria</taxon>
        <taxon>Pseudomonadati</taxon>
        <taxon>Pseudomonadota</taxon>
        <taxon>Alphaproteobacteria</taxon>
        <taxon>Acetobacterales</taxon>
        <taxon>Acetobacteraceae</taxon>
        <taxon>Komagataeibacter</taxon>
    </lineage>
</organism>
<evidence type="ECO:0000313" key="2">
    <source>
        <dbReference type="EMBL" id="GAN96775.1"/>
    </source>
</evidence>
<dbReference type="RefSeq" id="WP_048851475.1">
    <property type="nucleotide sequence ID" value="NZ_BANI01000091.1"/>
</dbReference>
<evidence type="ECO:0000313" key="3">
    <source>
        <dbReference type="Proteomes" id="UP000032675"/>
    </source>
</evidence>
<dbReference type="Proteomes" id="UP000032675">
    <property type="component" value="Unassembled WGS sequence"/>
</dbReference>
<reference evidence="2 3" key="1">
    <citation type="submission" date="2012-11" db="EMBL/GenBank/DDBJ databases">
        <title>Whole genome sequence of Gluconacetobacter europaeus NBRC3261.</title>
        <authorList>
            <person name="Azuma Y."/>
            <person name="Higashiura N."/>
            <person name="Hirakawa H."/>
            <person name="Matsushita K."/>
        </authorList>
    </citation>
    <scope>NUCLEOTIDE SEQUENCE [LARGE SCALE GENOMIC DNA]</scope>
    <source>
        <strain evidence="2 3">NBRC 3261</strain>
    </source>
</reference>
<dbReference type="AlphaFoldDB" id="A0A0D6Q1D2"/>
<feature type="region of interest" description="Disordered" evidence="1">
    <location>
        <begin position="116"/>
        <end position="140"/>
    </location>
</feature>
<comment type="caution">
    <text evidence="2">The sequence shown here is derived from an EMBL/GenBank/DDBJ whole genome shotgun (WGS) entry which is preliminary data.</text>
</comment>
<sequence length="296" mass="33297">MTNAVRQDEIVQQAIRNLFIGSVPERADELSSLWEDLDLVFRLLPDDHEDGRLIMDAGSYRYIRFNHRVVRSFWIGAFAAWEGYRAVAESKDFPTVDLTRFQELIAAFDAALQNDQSDEAPLPDGVPEPGTLPDKNEDPQGRAASELSIIAVAWALLHEVRHIRHQREATSASVHGDTQEAQHGEEFSCDEFATRFILEHAQRYSDENNDDLVLVLVRRKRETAIYFALFTLTLLAKNSWSASDTHPSVQDRIDAVCGLMGNDRDELAEAIAHTAFATLRTLWPSAPMIVVGEHSA</sequence>
<evidence type="ECO:0000256" key="1">
    <source>
        <dbReference type="SAM" id="MobiDB-lite"/>
    </source>
</evidence>
<protein>
    <submittedName>
        <fullName evidence="2">Peptidase U49</fullName>
    </submittedName>
</protein>